<dbReference type="Proteomes" id="UP000246085">
    <property type="component" value="Chromosome BRAD3257"/>
</dbReference>
<comment type="similarity">
    <text evidence="5">Belongs to the metallo-dependent hydrolases superfamily. Phosphotriesterase family.</text>
</comment>
<dbReference type="GO" id="GO:0008270">
    <property type="term" value="F:zinc ion binding"/>
    <property type="evidence" value="ECO:0007669"/>
    <property type="project" value="InterPro"/>
</dbReference>
<name>A0A2U3Q9J9_9BRAD</name>
<dbReference type="KEGG" id="bvz:BRAD3257_7307"/>
<dbReference type="EMBL" id="LS398110">
    <property type="protein sequence ID" value="SPP98068.1"/>
    <property type="molecule type" value="Genomic_DNA"/>
</dbReference>
<dbReference type="InterPro" id="IPR001559">
    <property type="entry name" value="Phosphotriesterase"/>
</dbReference>
<reference evidence="6 7" key="1">
    <citation type="submission" date="2018-03" db="EMBL/GenBank/DDBJ databases">
        <authorList>
            <person name="Gully D."/>
        </authorList>
    </citation>
    <scope>NUCLEOTIDE SEQUENCE [LARGE SCALE GENOMIC DNA]</scope>
    <source>
        <strain evidence="6">ORS3257</strain>
    </source>
</reference>
<gene>
    <name evidence="6" type="ORF">BRAD3257_7307</name>
</gene>
<comment type="cofactor">
    <cofactor evidence="4">
        <name>a divalent metal cation</name>
        <dbReference type="ChEBI" id="CHEBI:60240"/>
    </cofactor>
    <text evidence="4">Binds 2 divalent metal cations per subunit.</text>
</comment>
<feature type="binding site" description="via carbamate group" evidence="4">
    <location>
        <position position="138"/>
    </location>
    <ligand>
        <name>Zn(2+)</name>
        <dbReference type="ChEBI" id="CHEBI:29105"/>
        <label>2</label>
    </ligand>
</feature>
<evidence type="ECO:0000256" key="5">
    <source>
        <dbReference type="PROSITE-ProRule" id="PRU00679"/>
    </source>
</evidence>
<dbReference type="PANTHER" id="PTHR10819:SF3">
    <property type="entry name" value="PHOSPHOTRIESTERASE-RELATED PROTEIN"/>
    <property type="match status" value="1"/>
</dbReference>
<evidence type="ECO:0000256" key="4">
    <source>
        <dbReference type="PIRSR" id="PIRSR601559-51"/>
    </source>
</evidence>
<dbReference type="AlphaFoldDB" id="A0A2U3Q9J9"/>
<dbReference type="PANTHER" id="PTHR10819">
    <property type="entry name" value="PHOSPHOTRIESTERASE-RELATED"/>
    <property type="match status" value="1"/>
</dbReference>
<feature type="binding site" evidence="4">
    <location>
        <position position="256"/>
    </location>
    <ligand>
        <name>Zn(2+)</name>
        <dbReference type="ChEBI" id="CHEBI:29105"/>
        <label>1</label>
    </ligand>
</feature>
<dbReference type="Gene3D" id="3.20.20.140">
    <property type="entry name" value="Metal-dependent hydrolases"/>
    <property type="match status" value="1"/>
</dbReference>
<dbReference type="GO" id="GO:0016788">
    <property type="term" value="F:hydrolase activity, acting on ester bonds"/>
    <property type="evidence" value="ECO:0007669"/>
    <property type="project" value="InterPro"/>
</dbReference>
<feature type="binding site" description="via carbamate group" evidence="4">
    <location>
        <position position="138"/>
    </location>
    <ligand>
        <name>Zn(2+)</name>
        <dbReference type="ChEBI" id="CHEBI:29105"/>
        <label>1</label>
    </ligand>
</feature>
<keyword evidence="2 6" id="KW-0378">Hydrolase</keyword>
<dbReference type="PROSITE" id="PS51347">
    <property type="entry name" value="PHOSPHOTRIESTERASE_2"/>
    <property type="match status" value="1"/>
</dbReference>
<evidence type="ECO:0000313" key="7">
    <source>
        <dbReference type="Proteomes" id="UP000246085"/>
    </source>
</evidence>
<dbReference type="SUPFAM" id="SSF51556">
    <property type="entry name" value="Metallo-dependent hydrolases"/>
    <property type="match status" value="1"/>
</dbReference>
<keyword evidence="1 4" id="KW-0479">Metal-binding</keyword>
<dbReference type="Pfam" id="PF02126">
    <property type="entry name" value="PTE"/>
    <property type="match status" value="1"/>
</dbReference>
<protein>
    <submittedName>
        <fullName evidence="6">Putative metal-dependent hydrolase with the TIM-barrel fold</fullName>
    </submittedName>
</protein>
<proteinExistence type="inferred from homology"/>
<dbReference type="RefSeq" id="WP_122405264.1">
    <property type="nucleotide sequence ID" value="NZ_LS398110.1"/>
</dbReference>
<evidence type="ECO:0000256" key="1">
    <source>
        <dbReference type="ARBA" id="ARBA00022723"/>
    </source>
</evidence>
<evidence type="ECO:0000313" key="6">
    <source>
        <dbReference type="EMBL" id="SPP98068.1"/>
    </source>
</evidence>
<feature type="binding site" evidence="4">
    <location>
        <position position="199"/>
    </location>
    <ligand>
        <name>Zn(2+)</name>
        <dbReference type="ChEBI" id="CHEBI:29105"/>
        <label>2</label>
    </ligand>
</feature>
<feature type="binding site" evidence="4">
    <location>
        <position position="171"/>
    </location>
    <ligand>
        <name>Zn(2+)</name>
        <dbReference type="ChEBI" id="CHEBI:29105"/>
        <label>2</label>
    </ligand>
</feature>
<dbReference type="InterPro" id="IPR032466">
    <property type="entry name" value="Metal_Hydrolase"/>
</dbReference>
<organism evidence="6 7">
    <name type="scientific">Bradyrhizobium vignae</name>
    <dbReference type="NCBI Taxonomy" id="1549949"/>
    <lineage>
        <taxon>Bacteria</taxon>
        <taxon>Pseudomonadati</taxon>
        <taxon>Pseudomonadota</taxon>
        <taxon>Alphaproteobacteria</taxon>
        <taxon>Hyphomicrobiales</taxon>
        <taxon>Nitrobacteraceae</taxon>
        <taxon>Bradyrhizobium</taxon>
    </lineage>
</organism>
<evidence type="ECO:0000256" key="3">
    <source>
        <dbReference type="PIRSR" id="PIRSR601559-50"/>
    </source>
</evidence>
<sequence>MMVQTVTGPIPVESLGRTLMHEHLFIAFPGSWFDPLARFDRAELIEEAVRRLVTLRAECGVRTFVDPCPIELGRDATMIKEISEKSGMQIICTTGFYYEKMGLPIYWRRRTVDEIADLYIREITHGIGHTGVKAGAFKVSTGAPVATEEEKKFLAAACIAHKATGMPIITHTTEGCAGPEQQQLFEIGGVPAHRCLIGHCCTNPDVAYHRRIVEGGSYIGFDQIGMENVQRDDVRANNVAQLVRDGFCAQIIMSMDRLCGYLGKPTARQPTPEEMAKIEYLKSRGLWQSHTYIFTDFIPMLRARGVSQTDIVSILEDNPRRFFAGEVVPEEAARASMSRQAR</sequence>
<dbReference type="InterPro" id="IPR017947">
    <property type="entry name" value="AryldialkylPase_Zn-BS"/>
</dbReference>
<feature type="modified residue" description="N6-carboxylysine" evidence="3 5">
    <location>
        <position position="138"/>
    </location>
</feature>
<feature type="binding site" evidence="4">
    <location>
        <position position="21"/>
    </location>
    <ligand>
        <name>Zn(2+)</name>
        <dbReference type="ChEBI" id="CHEBI:29105"/>
        <label>1</label>
    </ligand>
</feature>
<accession>A0A2U3Q9J9</accession>
<dbReference type="PROSITE" id="PS01322">
    <property type="entry name" value="PHOSPHOTRIESTERASE_1"/>
    <property type="match status" value="1"/>
</dbReference>
<dbReference type="PIRSF" id="PIRSF016839">
    <property type="entry name" value="PhP"/>
    <property type="match status" value="1"/>
</dbReference>
<evidence type="ECO:0000256" key="2">
    <source>
        <dbReference type="ARBA" id="ARBA00022801"/>
    </source>
</evidence>
<feature type="binding site" evidence="4">
    <location>
        <position position="23"/>
    </location>
    <ligand>
        <name>Zn(2+)</name>
        <dbReference type="ChEBI" id="CHEBI:29105"/>
        <label>1</label>
    </ligand>
</feature>